<accession>A0A0J9E660</accession>
<dbReference type="InterPro" id="IPR041726">
    <property type="entry name" value="ACAD10_11_N"/>
</dbReference>
<dbReference type="STRING" id="1675527.AIOL_003102"/>
<organism evidence="2 3">
    <name type="scientific">Candidatus Rhodobacter oscarellae</name>
    <dbReference type="NCBI Taxonomy" id="1675527"/>
    <lineage>
        <taxon>Bacteria</taxon>
        <taxon>Pseudomonadati</taxon>
        <taxon>Pseudomonadota</taxon>
        <taxon>Alphaproteobacteria</taxon>
        <taxon>Rhodobacterales</taxon>
        <taxon>Rhodobacter group</taxon>
        <taxon>Rhodobacter</taxon>
    </lineage>
</organism>
<comment type="caution">
    <text evidence="2">The sequence shown here is derived from an EMBL/GenBank/DDBJ whole genome shotgun (WGS) entry which is preliminary data.</text>
</comment>
<dbReference type="Pfam" id="PF01636">
    <property type="entry name" value="APH"/>
    <property type="match status" value="1"/>
</dbReference>
<dbReference type="AlphaFoldDB" id="A0A0J9E660"/>
<name>A0A0J9E660_9RHOB</name>
<dbReference type="Gene3D" id="3.30.200.20">
    <property type="entry name" value="Phosphorylase Kinase, domain 1"/>
    <property type="match status" value="1"/>
</dbReference>
<feature type="domain" description="Aminoglycoside phosphotransferase" evidence="1">
    <location>
        <begin position="30"/>
        <end position="254"/>
    </location>
</feature>
<sequence>MTADAQGLDVAAVEAYLAQHLPGFSGPVSARKFADGQSNPTFELTTPGARYVLRRKPPGVLLKSAHAVDREFRVQHALRGAGVPVAWMHLLCEDDAVIGSAFYVMQHVEGRIFFDPRLEPVQRAERQAIFDEMCRVLARLHMVDPASVGLGDYGPPGNYIARQTARWAKQYRASETEPISHMDRLIAALEERLQGGAGGGETTLVHGDYRIDNMIFAPDGPQVLAVLDWELSTLGHPLADLASVIMQWQLPPGGTGRGLAGVDRAAEGLPSDDEFIASYCARREIPVPDDFGYFLAFCFFRMGAVLQGVKKRALDGNASNPERGLKLGAYVPVFAQKGLEALGDG</sequence>
<dbReference type="InterPro" id="IPR011009">
    <property type="entry name" value="Kinase-like_dom_sf"/>
</dbReference>
<dbReference type="InterPro" id="IPR002575">
    <property type="entry name" value="Aminoglycoside_PTrfase"/>
</dbReference>
<dbReference type="PATRIC" id="fig|1675527.3.peg.3244"/>
<keyword evidence="3" id="KW-1185">Reference proteome</keyword>
<dbReference type="PANTHER" id="PTHR47829:SF3">
    <property type="entry name" value="AMINOGLYCOSIDE PHOSPHOTRANSFERASE DOMAIN-CONTAINING PROTEIN"/>
    <property type="match status" value="1"/>
</dbReference>
<dbReference type="InterPro" id="IPR052898">
    <property type="entry name" value="ACAD10-like"/>
</dbReference>
<dbReference type="PANTHER" id="PTHR47829">
    <property type="entry name" value="HYDROLASE, PUTATIVE (AFU_ORTHOLOGUE AFUA_1G12880)-RELATED"/>
    <property type="match status" value="1"/>
</dbReference>
<evidence type="ECO:0000313" key="2">
    <source>
        <dbReference type="EMBL" id="KMW58131.1"/>
    </source>
</evidence>
<dbReference type="RefSeq" id="WP_049645479.1">
    <property type="nucleotide sequence ID" value="NZ_LFTY01000002.1"/>
</dbReference>
<evidence type="ECO:0000313" key="3">
    <source>
        <dbReference type="Proteomes" id="UP000037178"/>
    </source>
</evidence>
<evidence type="ECO:0000259" key="1">
    <source>
        <dbReference type="Pfam" id="PF01636"/>
    </source>
</evidence>
<proteinExistence type="predicted"/>
<gene>
    <name evidence="2" type="ORF">AIOL_003102</name>
</gene>
<dbReference type="OrthoDB" id="3806873at2"/>
<dbReference type="SUPFAM" id="SSF56112">
    <property type="entry name" value="Protein kinase-like (PK-like)"/>
    <property type="match status" value="1"/>
</dbReference>
<reference evidence="2 3" key="1">
    <citation type="submission" date="2015-06" db="EMBL/GenBank/DDBJ databases">
        <title>Draft genome sequence of an Alphaproteobacteria species associated to the Mediterranean sponge Oscarella lobularis.</title>
        <authorList>
            <person name="Jourda C."/>
            <person name="Santini S."/>
            <person name="Claverie J.-M."/>
        </authorList>
    </citation>
    <scope>NUCLEOTIDE SEQUENCE [LARGE SCALE GENOMIC DNA]</scope>
    <source>
        <strain evidence="2">IGS</strain>
    </source>
</reference>
<dbReference type="Proteomes" id="UP000037178">
    <property type="component" value="Unassembled WGS sequence"/>
</dbReference>
<dbReference type="CDD" id="cd05154">
    <property type="entry name" value="ACAD10_11_N-like"/>
    <property type="match status" value="1"/>
</dbReference>
<dbReference type="EMBL" id="LFTY01000002">
    <property type="protein sequence ID" value="KMW58131.1"/>
    <property type="molecule type" value="Genomic_DNA"/>
</dbReference>
<dbReference type="Gene3D" id="3.90.1200.10">
    <property type="match status" value="1"/>
</dbReference>
<protein>
    <recommendedName>
        <fullName evidence="1">Aminoglycoside phosphotransferase domain-containing protein</fullName>
    </recommendedName>
</protein>